<keyword evidence="2 7" id="KW-0479">Metal-binding</keyword>
<dbReference type="SUPFAM" id="SSF88713">
    <property type="entry name" value="Glycoside hydrolase/deacetylase"/>
    <property type="match status" value="1"/>
</dbReference>
<dbReference type="InterPro" id="IPR050843">
    <property type="entry name" value="Glycosyl_Hydrlase_38"/>
</dbReference>
<dbReference type="Gene3D" id="2.70.98.30">
    <property type="entry name" value="Golgi alpha-mannosidase II, domain 4"/>
    <property type="match status" value="1"/>
</dbReference>
<dbReference type="Pfam" id="PF01074">
    <property type="entry name" value="Glyco_hydro_38N"/>
    <property type="match status" value="1"/>
</dbReference>
<evidence type="ECO:0000256" key="2">
    <source>
        <dbReference type="ARBA" id="ARBA00022723"/>
    </source>
</evidence>
<dbReference type="PANTHER" id="PTHR11607">
    <property type="entry name" value="ALPHA-MANNOSIDASE"/>
    <property type="match status" value="1"/>
</dbReference>
<accession>A0ABY7FUS8</accession>
<dbReference type="InterPro" id="IPR000602">
    <property type="entry name" value="Glyco_hydro_38_N"/>
</dbReference>
<dbReference type="InterPro" id="IPR011013">
    <property type="entry name" value="Gal_mutarotase_sf_dom"/>
</dbReference>
<dbReference type="InterPro" id="IPR011682">
    <property type="entry name" value="Glyco_hydro_38_C"/>
</dbReference>
<feature type="transmembrane region" description="Helical" evidence="8">
    <location>
        <begin position="37"/>
        <end position="62"/>
    </location>
</feature>
<keyword evidence="5" id="KW-1015">Disulfide bond</keyword>
<dbReference type="Pfam" id="PF07748">
    <property type="entry name" value="Glyco_hydro_38C"/>
    <property type="match status" value="1"/>
</dbReference>
<dbReference type="Pfam" id="PF09261">
    <property type="entry name" value="Alpha-mann_mid"/>
    <property type="match status" value="1"/>
</dbReference>
<keyword evidence="11" id="KW-1185">Reference proteome</keyword>
<evidence type="ECO:0000313" key="11">
    <source>
        <dbReference type="Proteomes" id="UP001164746"/>
    </source>
</evidence>
<dbReference type="EMBL" id="CP111025">
    <property type="protein sequence ID" value="WAR25034.1"/>
    <property type="molecule type" value="Genomic_DNA"/>
</dbReference>
<dbReference type="InterPro" id="IPR013780">
    <property type="entry name" value="Glyco_hydro_b"/>
</dbReference>
<dbReference type="InterPro" id="IPR037094">
    <property type="entry name" value="Glyco_hydro_38_cen_sf"/>
</dbReference>
<comment type="cofactor">
    <cofactor evidence="7">
        <name>Zn(2+)</name>
        <dbReference type="ChEBI" id="CHEBI:29105"/>
    </cofactor>
    <text evidence="7">Binds 1 zinc ion per subunit.</text>
</comment>
<gene>
    <name evidence="10" type="ORF">MAR_010738</name>
</gene>
<evidence type="ECO:0000256" key="3">
    <source>
        <dbReference type="ARBA" id="ARBA00022801"/>
    </source>
</evidence>
<sequence>RVYRIVDTGNISSRSVASLNDSTIRERATLTPRIQPFLRLVASLALLYITAVCMSSLFVFSLTENPDGYRNSIPDIRGRTSLRSVDKCAHPKLGTDRIYTYDLPTITNYGLVNNNGNPRFKEYKIPVIDISEAYKSNLDELSVYVIPFSHVDPGYGMTMEQYFASKSRHTLDNMVRKLEEYPDLTFQWAETVFLERWWRQADNGTRAKMKRLAEEGRFEVVLGGWVMPDEAVTHFEAVVDQLIEGHTWLKKHLHVSPRNAWINDPFGYSSTMPYLWRQAGMRNMVILRIHQAIKATLMRKRALEFNWKPMWEMGGDTYGDMLCHLMSYRGYWIGDVCGPNNQHICREYAFMHENPRDKVVFLSNENIAERARILYEQYRITAELYRKHTSTEHPQGEQLFLPMFLGEDFSYVTAKDYDLIYKNYKMLFDYMNKKSEWKINIKFGTINDYFTDIKKYQASVGYSFPNLSGDFFPYSDYQNDYWTGYYSTRPFLKQLSRELQSTLKLADMLHTYAKARVKTNDEYTNLKEIDELLQTSRRHLGVFQHHDGITGTSLQFVMDNFQKELSEALQKCKTAMKMITSQLLSRGSMPVASVRDVLAREGSKTATTYTVMTVPPGGAFLTVANSLPRMRTEVVTFHCSEDKVKVSEGGRTLPLQVREVGSSRYEVSFVAQLPPASVQYYNVTLMMEVGANVAQKSSPSEHGGEILIENDFLKVQFNNESGFISQIIGKHLNNLKLNIQSDVLAYTAKRSGAYIFAPDGEAKQFLRGKPKVTLTTGNLYSEVEVVYSSVFIITTRLYHLPGSKAMGVFIDTKLDVKSNTQSMNQEVILRLKTDMKTNNTMFTDQNGFQLMGRRTYTDRATEENFYPITTMAIIQDSSSRLTLNTAQPHGAASLKDGWLEVMLDRSLSRDDGKGLGQGVSDNVATSAQFVLHLESMTGEGIPETKYTYPSMDSLLINEQLNEPVYKLFVPSVGVKYIANVQGIEDSLPCDTSITVMRQSNVGTSMVLHRWATHCRFPTVSECRRYQGDVTLRNLFRSVAKVSAVETSLTHSEHFGPVSRTDILAPTPMQLRTFLILLS</sequence>
<dbReference type="InterPro" id="IPR028995">
    <property type="entry name" value="Glyco_hydro_57/38_cen_sf"/>
</dbReference>
<dbReference type="EC" id="3.2.1.-" evidence="7"/>
<organism evidence="10 11">
    <name type="scientific">Mya arenaria</name>
    <name type="common">Soft-shell clam</name>
    <dbReference type="NCBI Taxonomy" id="6604"/>
    <lineage>
        <taxon>Eukaryota</taxon>
        <taxon>Metazoa</taxon>
        <taxon>Spiralia</taxon>
        <taxon>Lophotrochozoa</taxon>
        <taxon>Mollusca</taxon>
        <taxon>Bivalvia</taxon>
        <taxon>Autobranchia</taxon>
        <taxon>Heteroconchia</taxon>
        <taxon>Euheterodonta</taxon>
        <taxon>Imparidentia</taxon>
        <taxon>Neoheterodontei</taxon>
        <taxon>Myida</taxon>
        <taxon>Myoidea</taxon>
        <taxon>Myidae</taxon>
        <taxon>Mya</taxon>
    </lineage>
</organism>
<dbReference type="SMART" id="SM00872">
    <property type="entry name" value="Alpha-mann_mid"/>
    <property type="match status" value="1"/>
</dbReference>
<keyword evidence="8" id="KW-0472">Membrane</keyword>
<evidence type="ECO:0000313" key="10">
    <source>
        <dbReference type="EMBL" id="WAR25034.1"/>
    </source>
</evidence>
<reference evidence="10" key="1">
    <citation type="submission" date="2022-11" db="EMBL/GenBank/DDBJ databases">
        <title>Centuries of genome instability and evolution in soft-shell clam transmissible cancer (bioRxiv).</title>
        <authorList>
            <person name="Hart S.F.M."/>
            <person name="Yonemitsu M.A."/>
            <person name="Giersch R.M."/>
            <person name="Beal B.F."/>
            <person name="Arriagada G."/>
            <person name="Davis B.W."/>
            <person name="Ostrander E.A."/>
            <person name="Goff S.P."/>
            <person name="Metzger M.J."/>
        </authorList>
    </citation>
    <scope>NUCLEOTIDE SEQUENCE</scope>
    <source>
        <strain evidence="10">MELC-2E11</strain>
        <tissue evidence="10">Siphon/mantle</tissue>
    </source>
</reference>
<evidence type="ECO:0000256" key="1">
    <source>
        <dbReference type="ARBA" id="ARBA00009792"/>
    </source>
</evidence>
<evidence type="ECO:0000256" key="5">
    <source>
        <dbReference type="ARBA" id="ARBA00023157"/>
    </source>
</evidence>
<dbReference type="Gene3D" id="3.20.110.10">
    <property type="entry name" value="Glycoside hydrolase 38, N terminal domain"/>
    <property type="match status" value="1"/>
</dbReference>
<dbReference type="Proteomes" id="UP001164746">
    <property type="component" value="Chromosome 14"/>
</dbReference>
<comment type="similarity">
    <text evidence="1 7">Belongs to the glycosyl hydrolase 38 family.</text>
</comment>
<dbReference type="InterPro" id="IPR027291">
    <property type="entry name" value="Glyco_hydro_38_N_sf"/>
</dbReference>
<dbReference type="Gene3D" id="2.60.40.1180">
    <property type="entry name" value="Golgi alpha-mannosidase II"/>
    <property type="match status" value="1"/>
</dbReference>
<keyword evidence="6 7" id="KW-0326">Glycosidase</keyword>
<evidence type="ECO:0000259" key="9">
    <source>
        <dbReference type="SMART" id="SM00872"/>
    </source>
</evidence>
<evidence type="ECO:0000256" key="6">
    <source>
        <dbReference type="ARBA" id="ARBA00023295"/>
    </source>
</evidence>
<dbReference type="Gene3D" id="1.20.1270.50">
    <property type="entry name" value="Glycoside hydrolase family 38, central domain"/>
    <property type="match status" value="1"/>
</dbReference>
<keyword evidence="4 7" id="KW-0862">Zinc</keyword>
<name>A0ABY7FUS8_MYAAR</name>
<dbReference type="PANTHER" id="PTHR11607:SF3">
    <property type="entry name" value="LYSOSOMAL ALPHA-MANNOSIDASE"/>
    <property type="match status" value="1"/>
</dbReference>
<keyword evidence="8" id="KW-1133">Transmembrane helix</keyword>
<dbReference type="InterPro" id="IPR015341">
    <property type="entry name" value="Glyco_hydro_38_cen"/>
</dbReference>
<dbReference type="SUPFAM" id="SSF74650">
    <property type="entry name" value="Galactose mutarotase-like"/>
    <property type="match status" value="1"/>
</dbReference>
<evidence type="ECO:0000256" key="8">
    <source>
        <dbReference type="SAM" id="Phobius"/>
    </source>
</evidence>
<evidence type="ECO:0000256" key="7">
    <source>
        <dbReference type="RuleBase" id="RU361199"/>
    </source>
</evidence>
<dbReference type="InterPro" id="IPR011330">
    <property type="entry name" value="Glyco_hydro/deAcase_b/a-brl"/>
</dbReference>
<dbReference type="SUPFAM" id="SSF88688">
    <property type="entry name" value="Families 57/38 glycoside transferase middle domain"/>
    <property type="match status" value="1"/>
</dbReference>
<keyword evidence="8" id="KW-0812">Transmembrane</keyword>
<proteinExistence type="inferred from homology"/>
<evidence type="ECO:0000256" key="4">
    <source>
        <dbReference type="ARBA" id="ARBA00022833"/>
    </source>
</evidence>
<feature type="domain" description="Glycoside hydrolase family 38 central" evidence="9">
    <location>
        <begin position="480"/>
        <end position="565"/>
    </location>
</feature>
<feature type="non-terminal residue" evidence="10">
    <location>
        <position position="1"/>
    </location>
</feature>
<protein>
    <recommendedName>
        <fullName evidence="7">Alpha-mannosidase</fullName>
        <ecNumber evidence="7">3.2.1.-</ecNumber>
    </recommendedName>
</protein>
<keyword evidence="3 7" id="KW-0378">Hydrolase</keyword>